<name>A0A0C2IU92_THEKT</name>
<dbReference type="EMBL" id="JWZT01005635">
    <property type="protein sequence ID" value="KII60402.1"/>
    <property type="molecule type" value="Genomic_DNA"/>
</dbReference>
<keyword evidence="2" id="KW-1185">Reference proteome</keyword>
<evidence type="ECO:0000313" key="1">
    <source>
        <dbReference type="EMBL" id="KII60402.1"/>
    </source>
</evidence>
<dbReference type="Proteomes" id="UP000031668">
    <property type="component" value="Unassembled WGS sequence"/>
</dbReference>
<protein>
    <submittedName>
        <fullName evidence="1">Uncharacterized protein</fullName>
    </submittedName>
</protein>
<gene>
    <name evidence="1" type="ORF">RF11_13091</name>
</gene>
<accession>A0A0C2IU92</accession>
<organism evidence="1 2">
    <name type="scientific">Thelohanellus kitauei</name>
    <name type="common">Myxosporean</name>
    <dbReference type="NCBI Taxonomy" id="669202"/>
    <lineage>
        <taxon>Eukaryota</taxon>
        <taxon>Metazoa</taxon>
        <taxon>Cnidaria</taxon>
        <taxon>Myxozoa</taxon>
        <taxon>Myxosporea</taxon>
        <taxon>Bivalvulida</taxon>
        <taxon>Platysporina</taxon>
        <taxon>Myxobolidae</taxon>
        <taxon>Thelohanellus</taxon>
    </lineage>
</organism>
<reference evidence="1 2" key="1">
    <citation type="journal article" date="2014" name="Genome Biol. Evol.">
        <title>The genome of the myxosporean Thelohanellus kitauei shows adaptations to nutrient acquisition within its fish host.</title>
        <authorList>
            <person name="Yang Y."/>
            <person name="Xiong J."/>
            <person name="Zhou Z."/>
            <person name="Huo F."/>
            <person name="Miao W."/>
            <person name="Ran C."/>
            <person name="Liu Y."/>
            <person name="Zhang J."/>
            <person name="Feng J."/>
            <person name="Wang M."/>
            <person name="Wang M."/>
            <person name="Wang L."/>
            <person name="Yao B."/>
        </authorList>
    </citation>
    <scope>NUCLEOTIDE SEQUENCE [LARGE SCALE GENOMIC DNA]</scope>
    <source>
        <strain evidence="1">Wuqing</strain>
    </source>
</reference>
<evidence type="ECO:0000313" key="2">
    <source>
        <dbReference type="Proteomes" id="UP000031668"/>
    </source>
</evidence>
<comment type="caution">
    <text evidence="1">The sequence shown here is derived from an EMBL/GenBank/DDBJ whole genome shotgun (WGS) entry which is preliminary data.</text>
</comment>
<dbReference type="AlphaFoldDB" id="A0A0C2IU92"/>
<proteinExistence type="predicted"/>
<sequence length="103" mass="11675">MAIPVKYHSDQKTHLDHDNLFLARFVCIRNDSGKHSTETTLRRAEVPTHLSLSTDTKAACVDPKIPEPVVKQPNDIQRRRKLCRCCEGRVVGRIALLNARETS</sequence>